<keyword evidence="3" id="KW-1003">Cell membrane</keyword>
<evidence type="ECO:0000256" key="5">
    <source>
        <dbReference type="ARBA" id="ARBA00022989"/>
    </source>
</evidence>
<evidence type="ECO:0000313" key="8">
    <source>
        <dbReference type="EMBL" id="EAU55891.1"/>
    </source>
</evidence>
<dbReference type="FunCoup" id="Q0F3Q0">
    <property type="interactions" value="91"/>
</dbReference>
<dbReference type="AlphaFoldDB" id="Q0F3Q0"/>
<evidence type="ECO:0000256" key="7">
    <source>
        <dbReference type="SAM" id="Phobius"/>
    </source>
</evidence>
<dbReference type="OrthoDB" id="9805703at2"/>
<feature type="transmembrane region" description="Helical" evidence="7">
    <location>
        <begin position="102"/>
        <end position="121"/>
    </location>
</feature>
<evidence type="ECO:0000256" key="1">
    <source>
        <dbReference type="ARBA" id="ARBA00004651"/>
    </source>
</evidence>
<evidence type="ECO:0000256" key="4">
    <source>
        <dbReference type="ARBA" id="ARBA00022692"/>
    </source>
</evidence>
<dbReference type="NCBIfam" id="TIGR00698">
    <property type="entry name" value="YeiH family putative sulfate export transporter"/>
    <property type="match status" value="1"/>
</dbReference>
<feature type="transmembrane region" description="Helical" evidence="7">
    <location>
        <begin position="319"/>
        <end position="339"/>
    </location>
</feature>
<feature type="transmembrane region" description="Helical" evidence="7">
    <location>
        <begin position="221"/>
        <end position="243"/>
    </location>
</feature>
<name>Q0F3Q0_9PROT</name>
<dbReference type="Pfam" id="PF03601">
    <property type="entry name" value="Cons_hypoth698"/>
    <property type="match status" value="1"/>
</dbReference>
<feature type="transmembrane region" description="Helical" evidence="7">
    <location>
        <begin position="255"/>
        <end position="277"/>
    </location>
</feature>
<protein>
    <submittedName>
        <fullName evidence="8">Uncharacterized protein</fullName>
    </submittedName>
</protein>
<dbReference type="Proteomes" id="UP000005297">
    <property type="component" value="Unassembled WGS sequence"/>
</dbReference>
<dbReference type="InterPro" id="IPR018383">
    <property type="entry name" value="UPF0324_pro"/>
</dbReference>
<dbReference type="GO" id="GO:0005886">
    <property type="term" value="C:plasma membrane"/>
    <property type="evidence" value="ECO:0007669"/>
    <property type="project" value="UniProtKB-SubCell"/>
</dbReference>
<evidence type="ECO:0000313" key="9">
    <source>
        <dbReference type="Proteomes" id="UP000005297"/>
    </source>
</evidence>
<keyword evidence="4 7" id="KW-0812">Transmembrane</keyword>
<feature type="transmembrane region" description="Helical" evidence="7">
    <location>
        <begin position="12"/>
        <end position="30"/>
    </location>
</feature>
<accession>Q0F3Q0</accession>
<dbReference type="PANTHER" id="PTHR30106:SF2">
    <property type="entry name" value="UPF0324 INNER MEMBRANE PROTEIN YEIH"/>
    <property type="match status" value="1"/>
</dbReference>
<proteinExistence type="inferred from homology"/>
<evidence type="ECO:0000256" key="6">
    <source>
        <dbReference type="ARBA" id="ARBA00023136"/>
    </source>
</evidence>
<dbReference type="EMBL" id="AATS01000001">
    <property type="protein sequence ID" value="EAU55891.1"/>
    <property type="molecule type" value="Genomic_DNA"/>
</dbReference>
<keyword evidence="9" id="KW-1185">Reference proteome</keyword>
<sequence>MFSPNKRADTINGILFVSLFALAAIQISQWSWIKHAGISPLIVGILLGILYANTLHHRLPEEWLPGISFSARKILRLAVILYGFYISIQEVLAIGWAGAGTAAIMMSSTLLLAYWLGVYLLGMDKQTALLTGAGSAICGAAAILAFEPVIKAKGHQTAAAVATVVLFGTISMLLYPMLFDLGILNLSSSGWGIYIGATVHEVAQVVGAASDIGQTVCDDAVIVKMTRVMLIVPTLLLVGWWWARQQIVETSNKRAPLTIPWFALGFLGVVLFNSLHLLPASRVEQLQQVDQFLLTMAMTALGMETSVKKLKGVGIKPFVLAALLFIWLIGGGYTMTYLLTWR</sequence>
<reference evidence="8 9" key="1">
    <citation type="submission" date="2006-09" db="EMBL/GenBank/DDBJ databases">
        <authorList>
            <person name="Emerson D."/>
            <person name="Ferriera S."/>
            <person name="Johnson J."/>
            <person name="Kravitz S."/>
            <person name="Halpern A."/>
            <person name="Remington K."/>
            <person name="Beeson K."/>
            <person name="Tran B."/>
            <person name="Rogers Y.-H."/>
            <person name="Friedman R."/>
            <person name="Venter J.C."/>
        </authorList>
    </citation>
    <scope>NUCLEOTIDE SEQUENCE [LARGE SCALE GENOMIC DNA]</scope>
    <source>
        <strain evidence="8 9">PV-1</strain>
    </source>
</reference>
<dbReference type="eggNOG" id="COG2855">
    <property type="taxonomic scope" value="Bacteria"/>
</dbReference>
<dbReference type="STRING" id="314344.AL013_03815"/>
<dbReference type="RefSeq" id="WP_009851037.1">
    <property type="nucleotide sequence ID" value="NZ_DS022295.1"/>
</dbReference>
<evidence type="ECO:0000256" key="3">
    <source>
        <dbReference type="ARBA" id="ARBA00022475"/>
    </source>
</evidence>
<comment type="similarity">
    <text evidence="2">Belongs to the UPF0324 family.</text>
</comment>
<organism evidence="8 9">
    <name type="scientific">Mariprofundus ferrooxydans PV-1</name>
    <dbReference type="NCBI Taxonomy" id="314345"/>
    <lineage>
        <taxon>Bacteria</taxon>
        <taxon>Pseudomonadati</taxon>
        <taxon>Pseudomonadota</taxon>
        <taxon>Candidatius Mariprofundia</taxon>
        <taxon>Mariprofundales</taxon>
        <taxon>Mariprofundaceae</taxon>
        <taxon>Mariprofundus</taxon>
    </lineage>
</organism>
<feature type="transmembrane region" description="Helical" evidence="7">
    <location>
        <begin position="74"/>
        <end position="96"/>
    </location>
</feature>
<comment type="caution">
    <text evidence="8">The sequence shown here is derived from an EMBL/GenBank/DDBJ whole genome shotgun (WGS) entry which is preliminary data.</text>
</comment>
<dbReference type="PANTHER" id="PTHR30106">
    <property type="entry name" value="INNER MEMBRANE PROTEIN YEIH-RELATED"/>
    <property type="match status" value="1"/>
</dbReference>
<keyword evidence="5 7" id="KW-1133">Transmembrane helix</keyword>
<dbReference type="HOGENOM" id="CLU_033541_0_0_0"/>
<comment type="subcellular location">
    <subcellularLocation>
        <location evidence="1">Cell membrane</location>
        <topology evidence="1">Multi-pass membrane protein</topology>
    </subcellularLocation>
</comment>
<dbReference type="InterPro" id="IPR004630">
    <property type="entry name" value="UPF0324_YeiH-like"/>
</dbReference>
<keyword evidence="6 7" id="KW-0472">Membrane</keyword>
<feature type="transmembrane region" description="Helical" evidence="7">
    <location>
        <begin position="36"/>
        <end position="53"/>
    </location>
</feature>
<evidence type="ECO:0000256" key="2">
    <source>
        <dbReference type="ARBA" id="ARBA00007977"/>
    </source>
</evidence>
<feature type="transmembrane region" description="Helical" evidence="7">
    <location>
        <begin position="128"/>
        <end position="146"/>
    </location>
</feature>
<dbReference type="InParanoid" id="Q0F3Q0"/>
<feature type="transmembrane region" description="Helical" evidence="7">
    <location>
        <begin position="158"/>
        <end position="179"/>
    </location>
</feature>
<gene>
    <name evidence="8" type="ORF">SPV1_03703</name>
</gene>